<feature type="signal peptide" evidence="2">
    <location>
        <begin position="1"/>
        <end position="23"/>
    </location>
</feature>
<evidence type="ECO:0000313" key="4">
    <source>
        <dbReference type="EMBL" id="CAG08652.1"/>
    </source>
</evidence>
<keyword evidence="2" id="KW-0732">Signal</keyword>
<feature type="domain" description="Peptidase M12B propeptide" evidence="3">
    <location>
        <begin position="41"/>
        <end position="131"/>
    </location>
</feature>
<dbReference type="OrthoDB" id="5948003at2759"/>
<dbReference type="KEGG" id="tng:GSTEN00029685G001"/>
<reference evidence="4" key="1">
    <citation type="journal article" date="2004" name="Nature">
        <title>Genome duplication in the teleost fish Tetraodon nigroviridis reveals the early vertebrate proto-karyotype.</title>
        <authorList>
            <person name="Jaillon O."/>
            <person name="Aury J.-M."/>
            <person name="Brunet F."/>
            <person name="Petit J.-L."/>
            <person name="Stange-Thomann N."/>
            <person name="Mauceli E."/>
            <person name="Bouneau L."/>
            <person name="Fischer C."/>
            <person name="Ozouf-Costaz C."/>
            <person name="Bernot A."/>
            <person name="Nicaud S."/>
            <person name="Jaffe D."/>
            <person name="Fisher S."/>
            <person name="Lutfalla G."/>
            <person name="Dossat C."/>
            <person name="Segurens B."/>
            <person name="Dasilva C."/>
            <person name="Salanoubat M."/>
            <person name="Levy M."/>
            <person name="Boudet N."/>
            <person name="Castellano S."/>
            <person name="Anthouard V."/>
            <person name="Jubin C."/>
            <person name="Castelli V."/>
            <person name="Katinka M."/>
            <person name="Vacherie B."/>
            <person name="Biemont C."/>
            <person name="Skalli Z."/>
            <person name="Cattolico L."/>
            <person name="Poulain J."/>
            <person name="De Berardinis V."/>
            <person name="Cruaud C."/>
            <person name="Duprat S."/>
            <person name="Brottier P."/>
            <person name="Coutanceau J.-P."/>
            <person name="Gouzy J."/>
            <person name="Parra G."/>
            <person name="Lardier G."/>
            <person name="Chapple C."/>
            <person name="McKernan K.J."/>
            <person name="McEwan P."/>
            <person name="Bosak S."/>
            <person name="Kellis M."/>
            <person name="Volff J.-N."/>
            <person name="Guigo R."/>
            <person name="Zody M.C."/>
            <person name="Mesirov J."/>
            <person name="Lindblad-Toh K."/>
            <person name="Birren B."/>
            <person name="Nusbaum C."/>
            <person name="Kahn D."/>
            <person name="Robinson-Rechavi M."/>
            <person name="Laudet V."/>
            <person name="Schachter V."/>
            <person name="Quetier F."/>
            <person name="Saurin W."/>
            <person name="Scarpelli C."/>
            <person name="Wincker P."/>
            <person name="Lander E.S."/>
            <person name="Weissenbach J."/>
            <person name="Roest Crollius H."/>
        </authorList>
    </citation>
    <scope>NUCLEOTIDE SEQUENCE [LARGE SCALE GENOMIC DNA]</scope>
</reference>
<dbReference type="Pfam" id="PF01562">
    <property type="entry name" value="Pep_M12B_propep"/>
    <property type="match status" value="1"/>
</dbReference>
<dbReference type="InterPro" id="IPR002870">
    <property type="entry name" value="Peptidase_M12B_N"/>
</dbReference>
<protein>
    <submittedName>
        <fullName evidence="4">(spotted green pufferfish) hypothetical protein</fullName>
    </submittedName>
</protein>
<dbReference type="EMBL" id="CAAE01015000">
    <property type="protein sequence ID" value="CAG08652.1"/>
    <property type="molecule type" value="Genomic_DNA"/>
</dbReference>
<evidence type="ECO:0000259" key="3">
    <source>
        <dbReference type="Pfam" id="PF01562"/>
    </source>
</evidence>
<organism evidence="4">
    <name type="scientific">Tetraodon nigroviridis</name>
    <name type="common">Spotted green pufferfish</name>
    <name type="synonym">Chelonodon nigroviridis</name>
    <dbReference type="NCBI Taxonomy" id="99883"/>
    <lineage>
        <taxon>Eukaryota</taxon>
        <taxon>Metazoa</taxon>
        <taxon>Chordata</taxon>
        <taxon>Craniata</taxon>
        <taxon>Vertebrata</taxon>
        <taxon>Euteleostomi</taxon>
        <taxon>Actinopterygii</taxon>
        <taxon>Neopterygii</taxon>
        <taxon>Teleostei</taxon>
        <taxon>Neoteleostei</taxon>
        <taxon>Acanthomorphata</taxon>
        <taxon>Eupercaria</taxon>
        <taxon>Tetraodontiformes</taxon>
        <taxon>Tetradontoidea</taxon>
        <taxon>Tetraodontidae</taxon>
        <taxon>Tetraodon</taxon>
    </lineage>
</organism>
<gene>
    <name evidence="4" type="ORF">GSTENG00029685001</name>
</gene>
<accession>Q4RSI0</accession>
<comment type="caution">
    <text evidence="4">The sequence shown here is derived from an EMBL/GenBank/DDBJ whole genome shotgun (WGS) entry which is preliminary data.</text>
</comment>
<dbReference type="PANTHER" id="PTHR11905">
    <property type="entry name" value="ADAM A DISINTEGRIN AND METALLOPROTEASE DOMAIN"/>
    <property type="match status" value="1"/>
</dbReference>
<dbReference type="AlphaFoldDB" id="Q4RSI0"/>
<proteinExistence type="predicted"/>
<evidence type="ECO:0000256" key="1">
    <source>
        <dbReference type="ARBA" id="ARBA00023157"/>
    </source>
</evidence>
<sequence>MQFAIWLVGLMCHLSTLVRGTVAHRLHPKQESLVKQLSSYEIITPLRVNDFGESFPHKLHYRRRRRSLNDHLSGLRLHYRIDAFGERFHLNLTAHSDFLAPSYTVVHLGAEERNATERSDMRHCFFRGHVNGRSDFPAVLSLCTGLVGTFTTQHGEYFLEPLLKATGEEYDEEHNKPHLVYRHERHKNISNSRAPCAASGFFLEYTMPRSALVAWDVFRGQQAALAPIRMLASALRFAVAKAVGHCARESRSTFGTSLEASVRCLV</sequence>
<name>Q4RSI0_TETNG</name>
<keyword evidence="1" id="KW-1015">Disulfide bond</keyword>
<evidence type="ECO:0000256" key="2">
    <source>
        <dbReference type="SAM" id="SignalP"/>
    </source>
</evidence>
<reference evidence="4" key="2">
    <citation type="submission" date="2004-02" db="EMBL/GenBank/DDBJ databases">
        <authorList>
            <consortium name="Genoscope"/>
            <consortium name="Whitehead Institute Centre for Genome Research"/>
        </authorList>
    </citation>
    <scope>NUCLEOTIDE SEQUENCE</scope>
</reference>
<feature type="chain" id="PRO_5004243043" evidence="2">
    <location>
        <begin position="24"/>
        <end position="266"/>
    </location>
</feature>
<dbReference type="PANTHER" id="PTHR11905:SF256">
    <property type="entry name" value="PEPTIDASE M12B DOMAIN-CONTAINING PROTEIN"/>
    <property type="match status" value="1"/>
</dbReference>